<evidence type="ECO:0000256" key="5">
    <source>
        <dbReference type="ARBA" id="ARBA00022705"/>
    </source>
</evidence>
<dbReference type="InterPro" id="IPR005790">
    <property type="entry name" value="DNA_polIII_delta"/>
</dbReference>
<evidence type="ECO:0000256" key="1">
    <source>
        <dbReference type="ARBA" id="ARBA00012417"/>
    </source>
</evidence>
<keyword evidence="3 11" id="KW-0808">Transferase</keyword>
<comment type="similarity">
    <text evidence="7">Belongs to the DNA polymerase HolA subunit family.</text>
</comment>
<evidence type="ECO:0000256" key="3">
    <source>
        <dbReference type="ARBA" id="ARBA00022679"/>
    </source>
</evidence>
<organism evidence="11 12">
    <name type="scientific">Mycoplasma mobile (strain ATCC 43663 / 163K / NCTC 11711)</name>
    <name type="common">Mesomycoplasma mobile</name>
    <dbReference type="NCBI Taxonomy" id="267748"/>
    <lineage>
        <taxon>Bacteria</taxon>
        <taxon>Bacillati</taxon>
        <taxon>Mycoplasmatota</taxon>
        <taxon>Mycoplasmoidales</taxon>
        <taxon>Metamycoplasmataceae</taxon>
        <taxon>Mesomycoplasma</taxon>
    </lineage>
</organism>
<dbReference type="PANTHER" id="PTHR34388">
    <property type="entry name" value="DNA POLYMERASE III SUBUNIT DELTA"/>
    <property type="match status" value="1"/>
</dbReference>
<dbReference type="Pfam" id="PF21694">
    <property type="entry name" value="DNA_pol3_delta_C"/>
    <property type="match status" value="1"/>
</dbReference>
<protein>
    <recommendedName>
        <fullName evidence="2">DNA polymerase III subunit delta</fullName>
        <ecNumber evidence="1">2.7.7.7</ecNumber>
    </recommendedName>
</protein>
<feature type="domain" description="DNA polymerase III delta N-terminal" evidence="9">
    <location>
        <begin position="2"/>
        <end position="112"/>
    </location>
</feature>
<feature type="domain" description="DNA polymerase III delta subunit-like C-terminal" evidence="10">
    <location>
        <begin position="185"/>
        <end position="304"/>
    </location>
</feature>
<dbReference type="SUPFAM" id="SSF48019">
    <property type="entry name" value="post-AAA+ oligomerization domain-like"/>
    <property type="match status" value="1"/>
</dbReference>
<proteinExistence type="inferred from homology"/>
<dbReference type="Gene3D" id="3.40.50.300">
    <property type="entry name" value="P-loop containing nucleotide triphosphate hydrolases"/>
    <property type="match status" value="1"/>
</dbReference>
<keyword evidence="12" id="KW-1185">Reference proteome</keyword>
<keyword evidence="4 11" id="KW-0548">Nucleotidyltransferase</keyword>
<dbReference type="Proteomes" id="UP000009072">
    <property type="component" value="Chromosome"/>
</dbReference>
<dbReference type="STRING" id="267748.MMOB3600"/>
<dbReference type="SUPFAM" id="SSF52540">
    <property type="entry name" value="P-loop containing nucleoside triphosphate hydrolases"/>
    <property type="match status" value="1"/>
</dbReference>
<dbReference type="GO" id="GO:0006261">
    <property type="term" value="P:DNA-templated DNA replication"/>
    <property type="evidence" value="ECO:0007669"/>
    <property type="project" value="TreeGrafter"/>
</dbReference>
<evidence type="ECO:0000313" key="12">
    <source>
        <dbReference type="Proteomes" id="UP000009072"/>
    </source>
</evidence>
<comment type="catalytic activity">
    <reaction evidence="8">
        <text>DNA(n) + a 2'-deoxyribonucleoside 5'-triphosphate = DNA(n+1) + diphosphate</text>
        <dbReference type="Rhea" id="RHEA:22508"/>
        <dbReference type="Rhea" id="RHEA-COMP:17339"/>
        <dbReference type="Rhea" id="RHEA-COMP:17340"/>
        <dbReference type="ChEBI" id="CHEBI:33019"/>
        <dbReference type="ChEBI" id="CHEBI:61560"/>
        <dbReference type="ChEBI" id="CHEBI:173112"/>
        <dbReference type="EC" id="2.7.7.7"/>
    </reaction>
</comment>
<evidence type="ECO:0000256" key="2">
    <source>
        <dbReference type="ARBA" id="ARBA00017703"/>
    </source>
</evidence>
<dbReference type="NCBIfam" id="TIGR01128">
    <property type="entry name" value="holA"/>
    <property type="match status" value="1"/>
</dbReference>
<evidence type="ECO:0000259" key="9">
    <source>
        <dbReference type="Pfam" id="PF06144"/>
    </source>
</evidence>
<dbReference type="eggNOG" id="COG1466">
    <property type="taxonomic scope" value="Bacteria"/>
</dbReference>
<dbReference type="Gene3D" id="1.10.8.60">
    <property type="match status" value="1"/>
</dbReference>
<gene>
    <name evidence="11" type="primary">holA</name>
    <name evidence="11" type="ordered locus">MMOB3600</name>
</gene>
<accession>Q6KHT2</accession>
<evidence type="ECO:0000256" key="8">
    <source>
        <dbReference type="ARBA" id="ARBA00049244"/>
    </source>
</evidence>
<dbReference type="GO" id="GO:0003677">
    <property type="term" value="F:DNA binding"/>
    <property type="evidence" value="ECO:0007669"/>
    <property type="project" value="InterPro"/>
</dbReference>
<dbReference type="InterPro" id="IPR027417">
    <property type="entry name" value="P-loop_NTPase"/>
</dbReference>
<evidence type="ECO:0000256" key="4">
    <source>
        <dbReference type="ARBA" id="ARBA00022695"/>
    </source>
</evidence>
<evidence type="ECO:0000259" key="10">
    <source>
        <dbReference type="Pfam" id="PF21694"/>
    </source>
</evidence>
<sequence>MYFIYGNENYLIWNQIKKLISKSKTEPIIFDEESNIYELINEIESYDLFSNEKTIIVKNLWLLKKEDKKLSEILISSLENINSKYKIIFLLEEDKINNKNSLIHFLLNNSKVDNVKKYNPKELISVIEKIIVAKKGTISHEAIIEFILKVPNDLRIIIQEIDKLLLLTKDITKEIVISETSDYFESDAFSFINAINEFDFKKIYETLQEKIINYEEIGQLLGQLNSHLNLSFLIHTNFQLGKNLKKIEEQYNIHHFRLRKAFDFLKKIGYKNLVYLISKNAELDFAIKNGSIDEIIGIKNLILDLFKIDL</sequence>
<dbReference type="GO" id="GO:0009360">
    <property type="term" value="C:DNA polymerase III complex"/>
    <property type="evidence" value="ECO:0007669"/>
    <property type="project" value="InterPro"/>
</dbReference>
<dbReference type="HOGENOM" id="CLU_044694_4_1_14"/>
<dbReference type="OrthoDB" id="400018at2"/>
<dbReference type="KEGG" id="mmo:MMOB3600"/>
<evidence type="ECO:0000256" key="7">
    <source>
        <dbReference type="ARBA" id="ARBA00034754"/>
    </source>
</evidence>
<dbReference type="PANTHER" id="PTHR34388:SF1">
    <property type="entry name" value="DNA POLYMERASE III SUBUNIT DELTA"/>
    <property type="match status" value="1"/>
</dbReference>
<dbReference type="EC" id="2.7.7.7" evidence="1"/>
<dbReference type="InterPro" id="IPR048466">
    <property type="entry name" value="DNA_pol3_delta-like_C"/>
</dbReference>
<keyword evidence="6" id="KW-0239">DNA-directed DNA polymerase</keyword>
<reference evidence="11 12" key="1">
    <citation type="journal article" date="2004" name="Genome Res.">
        <title>The complete genome and proteome of Mycoplasma mobile.</title>
        <authorList>
            <person name="Jaffe J.D."/>
            <person name="Stange-Thomann N."/>
            <person name="Smith C."/>
            <person name="DeCaprio D."/>
            <person name="Fisher S."/>
            <person name="Butler J."/>
            <person name="Calvo S."/>
            <person name="Elkins T."/>
            <person name="FitzGerald M.G."/>
            <person name="Hafez N."/>
            <person name="Kodira C.D."/>
            <person name="Major J."/>
            <person name="Wang S."/>
            <person name="Wilkinson J."/>
            <person name="Nicol R."/>
            <person name="Nusbaum C."/>
            <person name="Birren B."/>
            <person name="Berg H.C."/>
            <person name="Church G.M."/>
        </authorList>
    </citation>
    <scope>NUCLEOTIDE SEQUENCE [LARGE SCALE GENOMIC DNA]</scope>
    <source>
        <strain evidence="12">ATCC 43663 / 163K / NCTC 11711</strain>
    </source>
</reference>
<dbReference type="EMBL" id="AE017308">
    <property type="protein sequence ID" value="AAT27846.1"/>
    <property type="molecule type" value="Genomic_DNA"/>
</dbReference>
<dbReference type="AlphaFoldDB" id="Q6KHT2"/>
<dbReference type="Pfam" id="PF06144">
    <property type="entry name" value="DNA_pol3_delta"/>
    <property type="match status" value="1"/>
</dbReference>
<name>Q6KHT2_MYCM1</name>
<dbReference type="InterPro" id="IPR010372">
    <property type="entry name" value="DNA_pol3_delta_N"/>
</dbReference>
<dbReference type="InterPro" id="IPR008921">
    <property type="entry name" value="DNA_pol3_clamp-load_cplx_C"/>
</dbReference>
<evidence type="ECO:0000256" key="6">
    <source>
        <dbReference type="ARBA" id="ARBA00022932"/>
    </source>
</evidence>
<dbReference type="Gene3D" id="1.20.272.10">
    <property type="match status" value="1"/>
</dbReference>
<dbReference type="GO" id="GO:0003887">
    <property type="term" value="F:DNA-directed DNA polymerase activity"/>
    <property type="evidence" value="ECO:0007669"/>
    <property type="project" value="UniProtKB-KW"/>
</dbReference>
<evidence type="ECO:0000313" key="11">
    <source>
        <dbReference type="EMBL" id="AAT27846.1"/>
    </source>
</evidence>
<keyword evidence="5" id="KW-0235">DNA replication</keyword>